<sequence length="150" mass="17665">MFFSTFASLLLQIVHEQRIEVNRRKVQLRECTAGYHAGDALTSIREQNVRAVCSQAMRHLGAFDTRDGENTALLNFTQERGFFAQRGRYGNTQYHFVYVICQLGRCRIQIKFNFWLPIFLENVRRVRRFERDILGINTLDLESHFSVVLF</sequence>
<dbReference type="EMBL" id="M24489">
    <property type="protein sequence ID" value="AAA83908.1"/>
    <property type="molecule type" value="Genomic_DNA"/>
</dbReference>
<dbReference type="PIR" id="JS0125">
    <property type="entry name" value="QQEC17"/>
</dbReference>
<proteinExistence type="predicted"/>
<dbReference type="AlphaFoldDB" id="Q8VVM0"/>
<gene>
    <name evidence="1" type="primary">secB</name>
</gene>
<protein>
    <submittedName>
        <fullName evidence="1">SecB protein</fullName>
    </submittedName>
</protein>
<name>Q8VVM0_ECOLX</name>
<reference evidence="1" key="1">
    <citation type="journal article" date="1989" name="Gene">
        <title>Characterization of the Escherichia coli protein-export gene secB.</title>
        <authorList>
            <person name="Kumamoto C.A."/>
            <person name="Nault A.K."/>
        </authorList>
    </citation>
    <scope>NUCLEOTIDE SEQUENCE</scope>
    <source>
        <strain evidence="1">K-12</strain>
    </source>
</reference>
<organism evidence="1">
    <name type="scientific">Escherichia coli</name>
    <dbReference type="NCBI Taxonomy" id="562"/>
    <lineage>
        <taxon>Bacteria</taxon>
        <taxon>Pseudomonadati</taxon>
        <taxon>Pseudomonadota</taxon>
        <taxon>Gammaproteobacteria</taxon>
        <taxon>Enterobacterales</taxon>
        <taxon>Enterobacteriaceae</taxon>
        <taxon>Escherichia</taxon>
    </lineage>
</organism>
<accession>Q8VVM0</accession>
<evidence type="ECO:0000313" key="1">
    <source>
        <dbReference type="EMBL" id="AAA83908.1"/>
    </source>
</evidence>